<dbReference type="CDD" id="cd17738">
    <property type="entry name" value="BRCT_TopBP1_rpt7"/>
    <property type="match status" value="1"/>
</dbReference>
<feature type="compositionally biased region" description="Polar residues" evidence="5">
    <location>
        <begin position="339"/>
        <end position="351"/>
    </location>
</feature>
<dbReference type="InterPro" id="IPR011011">
    <property type="entry name" value="Znf_FYVE_PHD"/>
</dbReference>
<dbReference type="PROSITE" id="PS50172">
    <property type="entry name" value="BRCT"/>
    <property type="match status" value="2"/>
</dbReference>
<feature type="compositionally biased region" description="Basic residues" evidence="5">
    <location>
        <begin position="814"/>
        <end position="825"/>
    </location>
</feature>
<feature type="compositionally biased region" description="Polar residues" evidence="5">
    <location>
        <begin position="317"/>
        <end position="329"/>
    </location>
</feature>
<gene>
    <name evidence="9" type="ORF">HHK36_020859</name>
</gene>
<feature type="region of interest" description="Disordered" evidence="5">
    <location>
        <begin position="197"/>
        <end position="234"/>
    </location>
</feature>
<feature type="compositionally biased region" description="Polar residues" evidence="5">
    <location>
        <begin position="627"/>
        <end position="637"/>
    </location>
</feature>
<dbReference type="InterPro" id="IPR019787">
    <property type="entry name" value="Znf_PHD-finger"/>
</dbReference>
<keyword evidence="6" id="KW-0732">Signal</keyword>
<feature type="compositionally biased region" description="Low complexity" evidence="5">
    <location>
        <begin position="497"/>
        <end position="509"/>
    </location>
</feature>
<feature type="compositionally biased region" description="Polar residues" evidence="5">
    <location>
        <begin position="536"/>
        <end position="552"/>
    </location>
</feature>
<feature type="compositionally biased region" description="Acidic residues" evidence="5">
    <location>
        <begin position="197"/>
        <end position="206"/>
    </location>
</feature>
<dbReference type="InterPro" id="IPR001965">
    <property type="entry name" value="Znf_PHD"/>
</dbReference>
<dbReference type="OrthoDB" id="1935339at2759"/>
<feature type="region of interest" description="Disordered" evidence="5">
    <location>
        <begin position="494"/>
        <end position="517"/>
    </location>
</feature>
<keyword evidence="3" id="KW-0862">Zinc</keyword>
<feature type="region of interest" description="Disordered" evidence="5">
    <location>
        <begin position="533"/>
        <end position="559"/>
    </location>
</feature>
<feature type="compositionally biased region" description="Polar residues" evidence="5">
    <location>
        <begin position="699"/>
        <end position="710"/>
    </location>
</feature>
<evidence type="ECO:0000259" key="7">
    <source>
        <dbReference type="PROSITE" id="PS50016"/>
    </source>
</evidence>
<feature type="domain" description="BRCT" evidence="8">
    <location>
        <begin position="101"/>
        <end position="185"/>
    </location>
</feature>
<dbReference type="InterPro" id="IPR044254">
    <property type="entry name" value="At4g02110-like"/>
</dbReference>
<feature type="signal peptide" evidence="6">
    <location>
        <begin position="1"/>
        <end position="19"/>
    </location>
</feature>
<keyword evidence="2 4" id="KW-0863">Zinc-finger</keyword>
<dbReference type="SUPFAM" id="SSF57903">
    <property type="entry name" value="FYVE/PHD zinc finger"/>
    <property type="match status" value="1"/>
</dbReference>
<evidence type="ECO:0000256" key="3">
    <source>
        <dbReference type="ARBA" id="ARBA00022833"/>
    </source>
</evidence>
<feature type="region of interest" description="Disordered" evidence="5">
    <location>
        <begin position="314"/>
        <end position="373"/>
    </location>
</feature>
<evidence type="ECO:0000256" key="2">
    <source>
        <dbReference type="ARBA" id="ARBA00022771"/>
    </source>
</evidence>
<dbReference type="Gene3D" id="3.40.50.10190">
    <property type="entry name" value="BRCT domain"/>
    <property type="match status" value="4"/>
</dbReference>
<dbReference type="PROSITE" id="PS50016">
    <property type="entry name" value="ZF_PHD_2"/>
    <property type="match status" value="1"/>
</dbReference>
<dbReference type="Pfam" id="PF12738">
    <property type="entry name" value="PTCB-BRCT"/>
    <property type="match status" value="1"/>
</dbReference>
<sequence length="1257" mass="137679">MMFLGVRFVLLGFDSIVEAKVRSKLLNGGGVDVGKYGPSCTHVIVDKLVYDDSVCVAARNDGKTLVTGLWVDHSFDIGMPADASSIMYKPLKDLNGIPGAKSLIICLTGYQRQDRDDIMKMVGLMGAHFSKPLIANKVTHLICYKFEGEKYELAKKMKKIKLVNHLWLEDCLTTWEILPEGNYNKSGYELEIMEVEAKDSEEEPEDVATKQFGERNVKGGPSNLQTGSPKGSELPMPIREMPKIQQNIAAPKGLLNIVKDNTNDRLLTTPKKGFRSDHALDLNDVNTGIEEFGCEDNSTYLGDAISGKLSIPFDKTPNINNVGSGLTSKTRSDKRSPLSDATKSSTLSYSRKTPRRSPVSTYSRETSSHVRGSPKLHLDEYKVKDGFDIFSLQLEQVEDKINSGGVHPPRDGGEVHHEEGHNGTLPQKRKADVSSISSRSPKKGSHDAKVCIYESPSVTTRPEGLEPKSLMIDGPQMISSSSVGLNGMNYAGKQPANLSTTKSSSFNKKSLTRGLSVSKSMTSEIKVADFTKENTSETSFEGLKQSNLSNDPDTGDVGISRSADLWASKTGEPQKQHQDDDVSSLNAKNLKIGKSPSSAKLGLHKGGGEKSLSRPLNKKMVAKKSLGSRTKLSTSNSSKHKGSIYLDKTAIPNEVTICSVKGKDGKELEKMVNVEMLEMDLPTLKTDVVMQEKAKRILNSGNEIENNTASMDDETEAPEDRDEEELEKAVSEEKPKVAEPTSTADVVMEEKSEGLLHSTNNTETSFLAMDDGAMPSGEGKGKVGAELEKTNSGEKTEIGELTFKAAAVTEEKAKGRKHPSSKTNKKGVSSFTEIGRSNKDKDGKEVENNINNKKTKTGKAKSMPRPAGKTESKTIAVNNIENSVEAEKENKPIGNGGQSVDSGKRGRAKVAVKSNKVPTKSNQMINGTDLDSVQVGGGSKTVSTEPVWFILSGHHLQRKEFQHVIRRLRGRFCRDSHHWSYQATHFIVPDPIRRTEKFFAGAASGRWILKTDYLVACNQVGRFLAEEPYEWYKNSLSEDGAIHLEAPRKWRLLKERTGHGAFYGMRIIIYGECIAPPLDTLKRAVKAGDGTILATSPPYTRFLKSGVDFAIVSPGMPRVDSWVQEFLRHEIPCVAADYLVEYICKPGCSLERHVLYKTNAWAEKSFANLLSRSEEIVEVSTPSDDNGGDDITCKVCGSRDKGEVMLICGDESGSVGCGVGTHIDCCDPPLDDVPNEDWFCSKCSKSRNSTNPPKKNK</sequence>
<dbReference type="Pfam" id="PF00628">
    <property type="entry name" value="PHD"/>
    <property type="match status" value="1"/>
</dbReference>
<evidence type="ECO:0000313" key="9">
    <source>
        <dbReference type="EMBL" id="KAF8394643.1"/>
    </source>
</evidence>
<evidence type="ECO:0008006" key="11">
    <source>
        <dbReference type="Google" id="ProtNLM"/>
    </source>
</evidence>
<feature type="region of interest" description="Disordered" evidence="5">
    <location>
        <begin position="401"/>
        <end position="448"/>
    </location>
</feature>
<dbReference type="GO" id="GO:0008270">
    <property type="term" value="F:zinc ion binding"/>
    <property type="evidence" value="ECO:0007669"/>
    <property type="project" value="UniProtKB-KW"/>
</dbReference>
<dbReference type="InterPro" id="IPR001357">
    <property type="entry name" value="BRCT_dom"/>
</dbReference>
<proteinExistence type="predicted"/>
<dbReference type="SMART" id="SM00249">
    <property type="entry name" value="PHD"/>
    <property type="match status" value="1"/>
</dbReference>
<feature type="compositionally biased region" description="Acidic residues" evidence="5">
    <location>
        <begin position="711"/>
        <end position="726"/>
    </location>
</feature>
<evidence type="ECO:0000256" key="1">
    <source>
        <dbReference type="ARBA" id="ARBA00022723"/>
    </source>
</evidence>
<feature type="region of interest" description="Disordered" evidence="5">
    <location>
        <begin position="699"/>
        <end position="745"/>
    </location>
</feature>
<feature type="domain" description="PHD-type" evidence="7">
    <location>
        <begin position="1190"/>
        <end position="1246"/>
    </location>
</feature>
<dbReference type="PANTHER" id="PTHR47181">
    <property type="entry name" value="BRCA1 C TERMINUS DOMAIN CONTAINING PROTEIN, EXPRESSED"/>
    <property type="match status" value="1"/>
</dbReference>
<dbReference type="AlphaFoldDB" id="A0A834YYE4"/>
<dbReference type="Pfam" id="PF00533">
    <property type="entry name" value="BRCT"/>
    <property type="match status" value="1"/>
</dbReference>
<feature type="compositionally biased region" description="Basic and acidic residues" evidence="5">
    <location>
        <begin position="836"/>
        <end position="847"/>
    </location>
</feature>
<dbReference type="EMBL" id="JABCRI010000014">
    <property type="protein sequence ID" value="KAF8394643.1"/>
    <property type="molecule type" value="Genomic_DNA"/>
</dbReference>
<name>A0A834YYE4_TETSI</name>
<dbReference type="SMART" id="SM00292">
    <property type="entry name" value="BRCT"/>
    <property type="match status" value="4"/>
</dbReference>
<feature type="compositionally biased region" description="Basic and acidic residues" evidence="5">
    <location>
        <begin position="779"/>
        <end position="798"/>
    </location>
</feature>
<evidence type="ECO:0000256" key="4">
    <source>
        <dbReference type="PROSITE-ProRule" id="PRU00146"/>
    </source>
</evidence>
<feature type="region of interest" description="Disordered" evidence="5">
    <location>
        <begin position="767"/>
        <end position="915"/>
    </location>
</feature>
<feature type="compositionally biased region" description="Basic and acidic residues" evidence="5">
    <location>
        <begin position="408"/>
        <end position="421"/>
    </location>
</feature>
<comment type="caution">
    <text evidence="9">The sequence shown here is derived from an EMBL/GenBank/DDBJ whole genome shotgun (WGS) entry which is preliminary data.</text>
</comment>
<evidence type="ECO:0000259" key="8">
    <source>
        <dbReference type="PROSITE" id="PS50172"/>
    </source>
</evidence>
<dbReference type="OMA" id="DSHNWSY"/>
<dbReference type="Proteomes" id="UP000655225">
    <property type="component" value="Unassembled WGS sequence"/>
</dbReference>
<protein>
    <recommendedName>
        <fullName evidence="11">BRCT domain-containing protein</fullName>
    </recommendedName>
</protein>
<dbReference type="SUPFAM" id="SSF52113">
    <property type="entry name" value="BRCT domain"/>
    <property type="match status" value="3"/>
</dbReference>
<dbReference type="InterPro" id="IPR013083">
    <property type="entry name" value="Znf_RING/FYVE/PHD"/>
</dbReference>
<dbReference type="InterPro" id="IPR036420">
    <property type="entry name" value="BRCT_dom_sf"/>
</dbReference>
<evidence type="ECO:0000256" key="5">
    <source>
        <dbReference type="SAM" id="MobiDB-lite"/>
    </source>
</evidence>
<keyword evidence="10" id="KW-1185">Reference proteome</keyword>
<dbReference type="Gene3D" id="3.30.40.10">
    <property type="entry name" value="Zinc/RING finger domain, C3HC4 (zinc finger)"/>
    <property type="match status" value="1"/>
</dbReference>
<feature type="compositionally biased region" description="Basic and acidic residues" evidence="5">
    <location>
        <begin position="727"/>
        <end position="737"/>
    </location>
</feature>
<dbReference type="PANTHER" id="PTHR47181:SF2">
    <property type="entry name" value="BRCA1 C TERMINUS DOMAIN CONTAINING PROTEIN, EXPRESSED"/>
    <property type="match status" value="1"/>
</dbReference>
<feature type="compositionally biased region" description="Polar residues" evidence="5">
    <location>
        <begin position="873"/>
        <end position="882"/>
    </location>
</feature>
<feature type="region of interest" description="Disordered" evidence="5">
    <location>
        <begin position="591"/>
        <end position="640"/>
    </location>
</feature>
<accession>A0A834YYE4</accession>
<keyword evidence="1" id="KW-0479">Metal-binding</keyword>
<feature type="chain" id="PRO_5032870780" description="BRCT domain-containing protein" evidence="6">
    <location>
        <begin position="20"/>
        <end position="1257"/>
    </location>
</feature>
<evidence type="ECO:0000313" key="10">
    <source>
        <dbReference type="Proteomes" id="UP000655225"/>
    </source>
</evidence>
<evidence type="ECO:0000256" key="6">
    <source>
        <dbReference type="SAM" id="SignalP"/>
    </source>
</evidence>
<organism evidence="9 10">
    <name type="scientific">Tetracentron sinense</name>
    <name type="common">Spur-leaf</name>
    <dbReference type="NCBI Taxonomy" id="13715"/>
    <lineage>
        <taxon>Eukaryota</taxon>
        <taxon>Viridiplantae</taxon>
        <taxon>Streptophyta</taxon>
        <taxon>Embryophyta</taxon>
        <taxon>Tracheophyta</taxon>
        <taxon>Spermatophyta</taxon>
        <taxon>Magnoliopsida</taxon>
        <taxon>Trochodendrales</taxon>
        <taxon>Trochodendraceae</taxon>
        <taxon>Tetracentron</taxon>
    </lineage>
</organism>
<feature type="domain" description="BRCT" evidence="8">
    <location>
        <begin position="949"/>
        <end position="1031"/>
    </location>
</feature>
<reference evidence="9 10" key="1">
    <citation type="submission" date="2020-04" db="EMBL/GenBank/DDBJ databases">
        <title>Plant Genome Project.</title>
        <authorList>
            <person name="Zhang R.-G."/>
        </authorList>
    </citation>
    <scope>NUCLEOTIDE SEQUENCE [LARGE SCALE GENOMIC DNA]</scope>
    <source>
        <strain evidence="9">YNK0</strain>
        <tissue evidence="9">Leaf</tissue>
    </source>
</reference>